<evidence type="ECO:0008006" key="9">
    <source>
        <dbReference type="Google" id="ProtNLM"/>
    </source>
</evidence>
<evidence type="ECO:0000256" key="2">
    <source>
        <dbReference type="ARBA" id="ARBA00022692"/>
    </source>
</evidence>
<keyword evidence="3 5" id="KW-1133">Transmembrane helix</keyword>
<comment type="subcellular location">
    <subcellularLocation>
        <location evidence="1">Membrane</location>
        <topology evidence="1">Multi-pass membrane protein</topology>
    </subcellularLocation>
</comment>
<proteinExistence type="inferred from homology"/>
<keyword evidence="2 5" id="KW-0812">Transmembrane</keyword>
<dbReference type="AlphaFoldDB" id="A0A836D3G5"/>
<name>A0A836D3G5_SHEEP</name>
<organism evidence="7 8">
    <name type="scientific">Ovis aries</name>
    <name type="common">Sheep</name>
    <dbReference type="NCBI Taxonomy" id="9940"/>
    <lineage>
        <taxon>Eukaryota</taxon>
        <taxon>Metazoa</taxon>
        <taxon>Chordata</taxon>
        <taxon>Craniata</taxon>
        <taxon>Vertebrata</taxon>
        <taxon>Euteleostomi</taxon>
        <taxon>Mammalia</taxon>
        <taxon>Eutheria</taxon>
        <taxon>Laurasiatheria</taxon>
        <taxon>Artiodactyla</taxon>
        <taxon>Ruminantia</taxon>
        <taxon>Pecora</taxon>
        <taxon>Bovidae</taxon>
        <taxon>Caprinae</taxon>
        <taxon>Ovis</taxon>
    </lineage>
</organism>
<evidence type="ECO:0000256" key="6">
    <source>
        <dbReference type="SAM" id="MobiDB-lite"/>
    </source>
</evidence>
<feature type="compositionally biased region" description="Polar residues" evidence="6">
    <location>
        <begin position="38"/>
        <end position="49"/>
    </location>
</feature>
<feature type="transmembrane region" description="Helical" evidence="5">
    <location>
        <begin position="249"/>
        <end position="271"/>
    </location>
</feature>
<evidence type="ECO:0000313" key="8">
    <source>
        <dbReference type="Proteomes" id="UP000664991"/>
    </source>
</evidence>
<evidence type="ECO:0000256" key="5">
    <source>
        <dbReference type="RuleBase" id="RU004379"/>
    </source>
</evidence>
<dbReference type="PANTHER" id="PTHR23291">
    <property type="entry name" value="BAX INHIBITOR-RELATED"/>
    <property type="match status" value="1"/>
</dbReference>
<feature type="region of interest" description="Disordered" evidence="6">
    <location>
        <begin position="27"/>
        <end position="112"/>
    </location>
</feature>
<dbReference type="EMBL" id="JAEMGP010000004">
    <property type="protein sequence ID" value="KAG5210125.1"/>
    <property type="molecule type" value="Genomic_DNA"/>
</dbReference>
<feature type="transmembrane region" description="Helical" evidence="5">
    <location>
        <begin position="157"/>
        <end position="176"/>
    </location>
</feature>
<feature type="transmembrane region" description="Helical" evidence="5">
    <location>
        <begin position="182"/>
        <end position="206"/>
    </location>
</feature>
<protein>
    <recommendedName>
        <fullName evidence="9">Protein lifeguard 2-like</fullName>
    </recommendedName>
</protein>
<dbReference type="PANTHER" id="PTHR23291:SF47">
    <property type="entry name" value="TRANSMEMBRANE BAX INHIBITOR MOTIF CONTAINING 7"/>
    <property type="match status" value="1"/>
</dbReference>
<accession>A0A836D3G5</accession>
<gene>
    <name evidence="7" type="ORF">JEQ12_015319</name>
</gene>
<feature type="transmembrane region" description="Helical" evidence="5">
    <location>
        <begin position="131"/>
        <end position="152"/>
    </location>
</feature>
<comment type="similarity">
    <text evidence="5">Belongs to the BI1 family.</text>
</comment>
<evidence type="ECO:0000256" key="3">
    <source>
        <dbReference type="ARBA" id="ARBA00022989"/>
    </source>
</evidence>
<reference evidence="7 8" key="1">
    <citation type="submission" date="2020-12" db="EMBL/GenBank/DDBJ databases">
        <title>De novo assembly of Tibetan sheep genome.</title>
        <authorList>
            <person name="Li X."/>
        </authorList>
    </citation>
    <scope>NUCLEOTIDE SEQUENCE [LARGE SCALE GENOMIC DNA]</scope>
    <source>
        <tissue evidence="7">Heart</tissue>
    </source>
</reference>
<dbReference type="GO" id="GO:0016020">
    <property type="term" value="C:membrane"/>
    <property type="evidence" value="ECO:0007669"/>
    <property type="project" value="UniProtKB-SubCell"/>
</dbReference>
<evidence type="ECO:0000313" key="7">
    <source>
        <dbReference type="EMBL" id="KAG5210125.1"/>
    </source>
</evidence>
<comment type="caution">
    <text evidence="7">The sequence shown here is derived from an EMBL/GenBank/DDBJ whole genome shotgun (WGS) entry which is preliminary data.</text>
</comment>
<evidence type="ECO:0000256" key="1">
    <source>
        <dbReference type="ARBA" id="ARBA00004141"/>
    </source>
</evidence>
<dbReference type="Proteomes" id="UP000664991">
    <property type="component" value="Unassembled WGS sequence"/>
</dbReference>
<feature type="transmembrane region" description="Helical" evidence="5">
    <location>
        <begin position="213"/>
        <end position="229"/>
    </location>
</feature>
<keyword evidence="4 5" id="KW-0472">Membrane</keyword>
<dbReference type="Pfam" id="PF01027">
    <property type="entry name" value="Bax1-I"/>
    <property type="match status" value="1"/>
</dbReference>
<sequence length="286" mass="31760">MDLEVSEPIDFGSGDHQHLFRKAADAYTGGKSVRSYGTVPSTQEPQQARGNPHSKAGRRADTYVVPISPETTTDDINPGPFSETAVRRAPPSLPRRPIPGSFGPREPSDPIQPPHCPSAARFRAEDWHLPVQLPALLTVLQGLLLGTVSVFYNAEEVLWATGATALVTLSLSLFALQTKWDFTLLNGMLFVLLFVLIIYGIILIFIRSYWLHLLYAGLGTVIFSLYLVMDVQLMVGGRHHHSDLDPEEYVFAALNIYMDIINLFLFILQLIGMGRKVLKIDVTSEM</sequence>
<dbReference type="InterPro" id="IPR006214">
    <property type="entry name" value="Bax_inhibitor_1-related"/>
</dbReference>
<evidence type="ECO:0000256" key="4">
    <source>
        <dbReference type="ARBA" id="ARBA00023136"/>
    </source>
</evidence>